<reference evidence="16 19" key="3">
    <citation type="submission" date="2019-04" db="EMBL/GenBank/DDBJ databases">
        <authorList>
            <consortium name="Pathogen Informatics"/>
        </authorList>
    </citation>
    <scope>NUCLEOTIDE SEQUENCE [LARGE SCALE GENOMIC DNA]</scope>
    <source>
        <strain evidence="15 18">078GUE027</strain>
        <strain evidence="14">Clo34</strain>
        <strain evidence="20">clo34</strain>
        <strain evidence="16">Tl291</strain>
        <strain evidence="19">tl291</strain>
        <strain evidence="13 17">VRECD0157</strain>
    </source>
</reference>
<dbReference type="EMBL" id="DAEPXK010000017">
    <property type="protein sequence ID" value="HBH1542406.1"/>
    <property type="molecule type" value="Genomic_DNA"/>
</dbReference>
<reference evidence="10" key="1">
    <citation type="submission" date="2014-07" db="EMBL/GenBank/DDBJ databases">
        <authorList>
            <person name="Monot Marc"/>
        </authorList>
    </citation>
    <scope>NUCLEOTIDE SEQUENCE</scope>
    <source>
        <strain evidence="10">7032989</strain>
        <strain evidence="9">7032994</strain>
    </source>
</reference>
<dbReference type="InterPro" id="IPR007630">
    <property type="entry name" value="RNA_pol_sigma70_r4"/>
</dbReference>
<dbReference type="GO" id="GO:0016987">
    <property type="term" value="F:sigma factor activity"/>
    <property type="evidence" value="ECO:0007669"/>
    <property type="project" value="UniProtKB-KW"/>
</dbReference>
<reference evidence="11" key="4">
    <citation type="submission" date="2021-06" db="EMBL/GenBank/DDBJ databases">
        <authorList>
            <consortium name="NCBI Pathogen Detection Project"/>
        </authorList>
    </citation>
    <scope>NUCLEOTIDE SEQUENCE</scope>
    <source>
        <strain evidence="12">Clostridioides</strain>
        <strain evidence="11">HN1000</strain>
    </source>
</reference>
<evidence type="ECO:0000256" key="5">
    <source>
        <dbReference type="RuleBase" id="RU362124"/>
    </source>
</evidence>
<dbReference type="EMBL" id="FUPS01000003">
    <property type="protein sequence ID" value="SJS06060.1"/>
    <property type="molecule type" value="Genomic_DNA"/>
</dbReference>
<keyword evidence="3 5" id="KW-0238">DNA-binding</keyword>
<dbReference type="PROSITE" id="PS00716">
    <property type="entry name" value="SIGMA70_2"/>
    <property type="match status" value="1"/>
</dbReference>
<evidence type="ECO:0000313" key="15">
    <source>
        <dbReference type="EMBL" id="VFD54578.1"/>
    </source>
</evidence>
<dbReference type="NCBIfam" id="NF004052">
    <property type="entry name" value="PRK05572.1"/>
    <property type="match status" value="1"/>
</dbReference>
<dbReference type="Pfam" id="PF04542">
    <property type="entry name" value="Sigma70_r2"/>
    <property type="match status" value="1"/>
</dbReference>
<dbReference type="OrthoDB" id="9809557at2"/>
<dbReference type="PANTHER" id="PTHR30385">
    <property type="entry name" value="SIGMA FACTOR F FLAGELLAR"/>
    <property type="match status" value="1"/>
</dbReference>
<protein>
    <recommendedName>
        <fullName evidence="5">RNA polymerase sigma factor</fullName>
    </recommendedName>
</protein>
<name>A0A031WE51_CLODI</name>
<feature type="domain" description="RNA polymerase sigma-70" evidence="7">
    <location>
        <begin position="223"/>
        <end position="249"/>
    </location>
</feature>
<evidence type="ECO:0000313" key="17">
    <source>
        <dbReference type="Proteomes" id="UP000189137"/>
    </source>
</evidence>
<dbReference type="Proteomes" id="UP000189137">
    <property type="component" value="Unassembled WGS sequence"/>
</dbReference>
<dbReference type="InterPro" id="IPR007627">
    <property type="entry name" value="RNA_pol_sigma70_r2"/>
</dbReference>
<evidence type="ECO:0000259" key="6">
    <source>
        <dbReference type="PROSITE" id="PS00715"/>
    </source>
</evidence>
<dbReference type="PIRSF" id="PIRSF000770">
    <property type="entry name" value="RNA_pol_sigma-SigE/K"/>
    <property type="match status" value="1"/>
</dbReference>
<evidence type="ECO:0000313" key="13">
    <source>
        <dbReference type="EMBL" id="SJS06060.1"/>
    </source>
</evidence>
<dbReference type="GO" id="GO:0006352">
    <property type="term" value="P:DNA-templated transcription initiation"/>
    <property type="evidence" value="ECO:0007669"/>
    <property type="project" value="InterPro"/>
</dbReference>
<dbReference type="PANTHER" id="PTHR30385:SF4">
    <property type="entry name" value="RNA POLYMERASE SIGMA-E FACTOR"/>
    <property type="match status" value="1"/>
</dbReference>
<dbReference type="InterPro" id="IPR000943">
    <property type="entry name" value="RNA_pol_sigma70"/>
</dbReference>
<dbReference type="EMBL" id="LK932482">
    <property type="protein sequence ID" value="CDS84182.1"/>
    <property type="molecule type" value="Genomic_DNA"/>
</dbReference>
<dbReference type="RefSeq" id="WP_003418417.1">
    <property type="nucleotide sequence ID" value="NZ_AP025558.1"/>
</dbReference>
<accession>A0A031WE51</accession>
<keyword evidence="2 5" id="KW-0731">Sigma factor</keyword>
<keyword evidence="1 5" id="KW-0805">Transcription regulation</keyword>
<comment type="function">
    <text evidence="5">Sigma factors are initiation factors that promote the attachment of RNA polymerase to specific initiation sites and are then released.</text>
</comment>
<evidence type="ECO:0000256" key="2">
    <source>
        <dbReference type="ARBA" id="ARBA00023082"/>
    </source>
</evidence>
<dbReference type="Proteomes" id="UP000879542">
    <property type="component" value="Unassembled WGS sequence"/>
</dbReference>
<dbReference type="Pfam" id="PF04545">
    <property type="entry name" value="Sigma70_r4"/>
    <property type="match status" value="1"/>
</dbReference>
<dbReference type="NCBIfam" id="TIGR02885">
    <property type="entry name" value="spore_sigF"/>
    <property type="match status" value="1"/>
</dbReference>
<dbReference type="PATRIC" id="fig|1496.1371.peg.1674"/>
<dbReference type="EMBL" id="CAAJVP010000014">
    <property type="protein sequence ID" value="VHY14732.1"/>
    <property type="molecule type" value="Genomic_DNA"/>
</dbReference>
<dbReference type="SUPFAM" id="SSF88659">
    <property type="entry name" value="Sigma3 and sigma4 domains of RNA polymerase sigma factors"/>
    <property type="match status" value="2"/>
</dbReference>
<gene>
    <name evidence="10" type="primary">sigF</name>
    <name evidence="13" type="synonym">sigF_1</name>
    <name evidence="10" type="ORF">BN1095_480004</name>
    <name evidence="8" type="ORF">BN1096_310009</name>
    <name evidence="9" type="ORF">BN1097_320009</name>
    <name evidence="11" type="ORF">KRM00_001889</name>
    <name evidence="12" type="ORF">KRQ00_001609</name>
    <name evidence="16" type="ORF">SAMEA1402366_02798</name>
    <name evidence="14" type="ORF">SAMEA1402399_02080</name>
    <name evidence="15" type="ORF">SAMEA1710456_02069</name>
    <name evidence="13" type="ORF">SAMEA3375112_01135</name>
</gene>
<dbReference type="InterPro" id="IPR007624">
    <property type="entry name" value="RNA_pol_sigma70_r3"/>
</dbReference>
<dbReference type="Proteomes" id="UP000411588">
    <property type="component" value="Unassembled WGS sequence"/>
</dbReference>
<organism evidence="10">
    <name type="scientific">Clostridioides difficile</name>
    <name type="common">Peptoclostridium difficile</name>
    <dbReference type="NCBI Taxonomy" id="1496"/>
    <lineage>
        <taxon>Bacteria</taxon>
        <taxon>Bacillati</taxon>
        <taxon>Bacillota</taxon>
        <taxon>Clostridia</taxon>
        <taxon>Peptostreptococcales</taxon>
        <taxon>Peptostreptococcaceae</taxon>
        <taxon>Clostridioides</taxon>
    </lineage>
</organism>
<dbReference type="Proteomes" id="UP000372533">
    <property type="component" value="Unassembled WGS sequence"/>
</dbReference>
<evidence type="ECO:0000313" key="10">
    <source>
        <dbReference type="EMBL" id="CDT44031.1"/>
    </source>
</evidence>
<feature type="domain" description="RNA polymerase sigma-70" evidence="6">
    <location>
        <begin position="61"/>
        <end position="74"/>
    </location>
</feature>
<dbReference type="EMBL" id="CAADAN010000006">
    <property type="protein sequence ID" value="VFD32387.1"/>
    <property type="molecule type" value="Genomic_DNA"/>
</dbReference>
<evidence type="ECO:0000313" key="8">
    <source>
        <dbReference type="EMBL" id="CDS84182.1"/>
    </source>
</evidence>
<evidence type="ECO:0000256" key="3">
    <source>
        <dbReference type="ARBA" id="ARBA00023125"/>
    </source>
</evidence>
<evidence type="ECO:0000259" key="7">
    <source>
        <dbReference type="PROSITE" id="PS00716"/>
    </source>
</evidence>
<dbReference type="Pfam" id="PF04539">
    <property type="entry name" value="Sigma70_r3"/>
    <property type="match status" value="1"/>
</dbReference>
<dbReference type="InterPro" id="IPR014284">
    <property type="entry name" value="RNA_pol_sigma-70_dom"/>
</dbReference>
<dbReference type="NCBIfam" id="TIGR02980">
    <property type="entry name" value="SigBFG"/>
    <property type="match status" value="1"/>
</dbReference>
<keyword evidence="4 5" id="KW-0804">Transcription</keyword>
<evidence type="ECO:0000313" key="19">
    <source>
        <dbReference type="Proteomes" id="UP000372533"/>
    </source>
</evidence>
<dbReference type="EMBL" id="DAEQIJ010000006">
    <property type="protein sequence ID" value="HBH2619854.1"/>
    <property type="molecule type" value="Genomic_DNA"/>
</dbReference>
<dbReference type="PRINTS" id="PR00046">
    <property type="entry name" value="SIGMA70FCT"/>
</dbReference>
<comment type="similarity">
    <text evidence="5">Belongs to the sigma-70 factor family.</text>
</comment>
<evidence type="ECO:0000313" key="18">
    <source>
        <dbReference type="Proteomes" id="UP000346772"/>
    </source>
</evidence>
<evidence type="ECO:0000313" key="20">
    <source>
        <dbReference type="Proteomes" id="UP000411588"/>
    </source>
</evidence>
<proteinExistence type="inferred from homology"/>
<dbReference type="GO" id="GO:0003677">
    <property type="term" value="F:DNA binding"/>
    <property type="evidence" value="ECO:0007669"/>
    <property type="project" value="UniProtKB-KW"/>
</dbReference>
<dbReference type="SUPFAM" id="SSF88946">
    <property type="entry name" value="Sigma2 domain of RNA polymerase sigma factors"/>
    <property type="match status" value="1"/>
</dbReference>
<dbReference type="NCBIfam" id="TIGR02937">
    <property type="entry name" value="sigma70-ECF"/>
    <property type="match status" value="1"/>
</dbReference>
<dbReference type="InterPro" id="IPR014236">
    <property type="entry name" value="RNA_pol_sigma-F"/>
</dbReference>
<dbReference type="EMBL" id="CAADAT010000011">
    <property type="protein sequence ID" value="VFD54578.1"/>
    <property type="molecule type" value="Genomic_DNA"/>
</dbReference>
<dbReference type="AlphaFoldDB" id="A0A031WE51"/>
<evidence type="ECO:0000313" key="11">
    <source>
        <dbReference type="EMBL" id="HBH1542406.1"/>
    </source>
</evidence>
<sequence>MEVTVAREEKKPLLSHEETLELIEKVQNGDEEAKEILISSNLGLVRSVVSRFLNIGYDREDLFQLGSIGLIKSIYKFDPKFNVKFSTYAVPMILGEIKRYLRDDGMIKVSRSLKQIAVKAKMESEALTKKLGREPSIEELAKAIDVEKEDLVMAMEANFNVEYLQGVIHEEEGSPICLIDKISMKGESEEEKVVDNILLKDILGRLDKRERQIIVLRYFEDMTQSEIGEMLNISQVQVSRIEKKVLSKLKEYIS</sequence>
<evidence type="ECO:0000313" key="9">
    <source>
        <dbReference type="EMBL" id="CDS84632.1"/>
    </source>
</evidence>
<dbReference type="PROSITE" id="PS00715">
    <property type="entry name" value="SIGMA70_1"/>
    <property type="match status" value="1"/>
</dbReference>
<dbReference type="InterPro" id="IPR014322">
    <property type="entry name" value="RNA_pol_sigma-B/F/G"/>
</dbReference>
<reference evidence="11" key="2">
    <citation type="journal article" date="2018" name="Genome Biol.">
        <title>SKESA: strategic k-mer extension for scrupulous assemblies.</title>
        <authorList>
            <person name="Souvorov A."/>
            <person name="Agarwala R."/>
            <person name="Lipman D.J."/>
        </authorList>
    </citation>
    <scope>NUCLEOTIDE SEQUENCE</scope>
    <source>
        <strain evidence="12">Clostridioides</strain>
        <strain evidence="11">HN1000</strain>
    </source>
</reference>
<evidence type="ECO:0000313" key="12">
    <source>
        <dbReference type="EMBL" id="HBH2619854.1"/>
    </source>
</evidence>
<dbReference type="CDD" id="cd06171">
    <property type="entry name" value="Sigma70_r4"/>
    <property type="match status" value="1"/>
</dbReference>
<dbReference type="InterPro" id="IPR013325">
    <property type="entry name" value="RNA_pol_sigma_r2"/>
</dbReference>
<dbReference type="EMBL" id="LK932368">
    <property type="protein sequence ID" value="CDS84632.1"/>
    <property type="molecule type" value="Genomic_DNA"/>
</dbReference>
<dbReference type="Proteomes" id="UP000878956">
    <property type="component" value="Unassembled WGS sequence"/>
</dbReference>
<evidence type="ECO:0000313" key="16">
    <source>
        <dbReference type="EMBL" id="VHY14732.1"/>
    </source>
</evidence>
<dbReference type="Proteomes" id="UP000346772">
    <property type="component" value="Unassembled WGS sequence"/>
</dbReference>
<dbReference type="InterPro" id="IPR013324">
    <property type="entry name" value="RNA_pol_sigma_r3/r4-like"/>
</dbReference>
<evidence type="ECO:0000313" key="14">
    <source>
        <dbReference type="EMBL" id="VFD32387.1"/>
    </source>
</evidence>
<dbReference type="Gene3D" id="1.10.10.10">
    <property type="entry name" value="Winged helix-like DNA-binding domain superfamily/Winged helix DNA-binding domain"/>
    <property type="match status" value="2"/>
</dbReference>
<dbReference type="EMBL" id="LK933160">
    <property type="protein sequence ID" value="CDT44031.1"/>
    <property type="molecule type" value="Genomic_DNA"/>
</dbReference>
<dbReference type="Gene3D" id="1.20.120.1810">
    <property type="match status" value="1"/>
</dbReference>
<evidence type="ECO:0000256" key="1">
    <source>
        <dbReference type="ARBA" id="ARBA00023015"/>
    </source>
</evidence>
<evidence type="ECO:0000256" key="4">
    <source>
        <dbReference type="ARBA" id="ARBA00023163"/>
    </source>
</evidence>
<dbReference type="InterPro" id="IPR036388">
    <property type="entry name" value="WH-like_DNA-bd_sf"/>
</dbReference>